<accession>A0A2P2C2S8</accession>
<name>A0A2P2C2S8_9ZZZZ</name>
<evidence type="ECO:0000313" key="3">
    <source>
        <dbReference type="EMBL" id="CUR56333.1"/>
    </source>
</evidence>
<gene>
    <name evidence="3" type="ORF">NOCA1110028</name>
</gene>
<dbReference type="AlphaFoldDB" id="A0A2P2C2S8"/>
<feature type="region of interest" description="Disordered" evidence="1">
    <location>
        <begin position="124"/>
        <end position="157"/>
    </location>
</feature>
<evidence type="ECO:0000256" key="1">
    <source>
        <dbReference type="SAM" id="MobiDB-lite"/>
    </source>
</evidence>
<feature type="transmembrane region" description="Helical" evidence="2">
    <location>
        <begin position="31"/>
        <end position="55"/>
    </location>
</feature>
<protein>
    <submittedName>
        <fullName evidence="3">Uncharacterized protein</fullName>
    </submittedName>
</protein>
<reference evidence="3" key="1">
    <citation type="submission" date="2015-08" db="EMBL/GenBank/DDBJ databases">
        <authorList>
            <person name="Babu N.S."/>
            <person name="Beckwith C.J."/>
            <person name="Beseler K.G."/>
            <person name="Brison A."/>
            <person name="Carone J.V."/>
            <person name="Caskin T.P."/>
            <person name="Diamond M."/>
            <person name="Durham M.E."/>
            <person name="Foxe J.M."/>
            <person name="Go M."/>
            <person name="Henderson B.A."/>
            <person name="Jones I.B."/>
            <person name="McGettigan J.A."/>
            <person name="Micheletti S.J."/>
            <person name="Nasrallah M.E."/>
            <person name="Ortiz D."/>
            <person name="Piller C.R."/>
            <person name="Privatt S.R."/>
            <person name="Schneider S.L."/>
            <person name="Sharp S."/>
            <person name="Smith T.C."/>
            <person name="Stanton J.D."/>
            <person name="Ullery H.E."/>
            <person name="Wilson R.J."/>
            <person name="Serrano M.G."/>
            <person name="Buck G."/>
            <person name="Lee V."/>
            <person name="Wang Y."/>
            <person name="Carvalho R."/>
            <person name="Voegtly L."/>
            <person name="Shi R."/>
            <person name="Duckworth R."/>
            <person name="Johnson A."/>
            <person name="Loviza R."/>
            <person name="Walstead R."/>
            <person name="Shah Z."/>
            <person name="Kiflezghi M."/>
            <person name="Wade K."/>
            <person name="Ball S.L."/>
            <person name="Bradley K.W."/>
            <person name="Asai D.J."/>
            <person name="Bowman C.A."/>
            <person name="Russell D.A."/>
            <person name="Pope W.H."/>
            <person name="Jacobs-Sera D."/>
            <person name="Hendrix R.W."/>
            <person name="Hatfull G.F."/>
        </authorList>
    </citation>
    <scope>NUCLEOTIDE SEQUENCE</scope>
</reference>
<dbReference type="EMBL" id="CZKB01000003">
    <property type="protein sequence ID" value="CUR56333.1"/>
    <property type="molecule type" value="Genomic_DNA"/>
</dbReference>
<keyword evidence="2" id="KW-0472">Membrane</keyword>
<evidence type="ECO:0000256" key="2">
    <source>
        <dbReference type="SAM" id="Phobius"/>
    </source>
</evidence>
<sequence length="244" mass="24969">MNRADVRTVRVGEEGPVIGVRSGLGGCVAGLAVLLALLGVGPVGWVAGLGCAAVLAGATGRRAVLDGVERLGPADLVTLTRATLACAVAALVGDACTGAEVTAALVPLTVLALVLDFVDGRAGSPGAPGRPRPSAVASTGRPTPSSSSCSACSSPGPPVPGCWRWGWCVMRTPSPPGWCRGCSGSSRPATGARSWRPTPASRWPWRRPRSCRQRRRTSCWVWGSRCWPSRSAGTWCGCGGVATE</sequence>
<organism evidence="3">
    <name type="scientific">metagenome</name>
    <dbReference type="NCBI Taxonomy" id="256318"/>
    <lineage>
        <taxon>unclassified sequences</taxon>
        <taxon>metagenomes</taxon>
    </lineage>
</organism>
<keyword evidence="2" id="KW-0812">Transmembrane</keyword>
<feature type="compositionally biased region" description="Low complexity" evidence="1">
    <location>
        <begin position="124"/>
        <end position="154"/>
    </location>
</feature>
<keyword evidence="2" id="KW-1133">Transmembrane helix</keyword>
<proteinExistence type="predicted"/>